<reference evidence="3" key="1">
    <citation type="journal article" date="2016" name="Genome Announc.">
        <title>Draft genomes of two strains of Paenibacillus glucanolyticus with capability to degrade lignocellulose.</title>
        <authorList>
            <person name="Mathews S.L."/>
            <person name="Pawlak J."/>
            <person name="Grunden A.M."/>
        </authorList>
    </citation>
    <scope>NUCLEOTIDE SEQUENCE [LARGE SCALE GENOMIC DNA]</scope>
    <source>
        <strain evidence="3">SLM1</strain>
    </source>
</reference>
<keyword evidence="1" id="KW-0472">Membrane</keyword>
<evidence type="ECO:0000313" key="3">
    <source>
        <dbReference type="EMBL" id="KZS46579.1"/>
    </source>
</evidence>
<keyword evidence="1" id="KW-1133">Transmembrane helix</keyword>
<dbReference type="GeneID" id="97558093"/>
<protein>
    <submittedName>
        <fullName evidence="3">Uncharacterized protein</fullName>
    </submittedName>
</protein>
<accession>A0A163JH60</accession>
<proteinExistence type="predicted"/>
<comment type="caution">
    <text evidence="3">The sequence shown here is derived from an EMBL/GenBank/DDBJ whole genome shotgun (WGS) entry which is preliminary data.</text>
</comment>
<dbReference type="Pfam" id="PF14005">
    <property type="entry name" value="YpjP"/>
    <property type="match status" value="1"/>
</dbReference>
<feature type="transmembrane region" description="Helical" evidence="1">
    <location>
        <begin position="122"/>
        <end position="139"/>
    </location>
</feature>
<sequence>MSFWGVIKKVAAFLALVMLLNTVFAAITVSALPAHSELQKTQEELKLSESEIQELLLFIQEHSTSIEEAIQTDNNLKLKMEEYDEYSKEFALILAFADIANSQTSTISHLSDPSIQSEISPAIWPIVWAVVAAIVKAAVKKKMGKKIQQQLGDRFDREVWPQIEPGIKAQYERYGYTRNKGPELPSAPNGINQGEQIISLFGQDGTEYLRLDVFTSQSRNHTRWHYHTKDDWPDHKGNIDLYHNSLPKWGSE</sequence>
<gene>
    <name evidence="3" type="ORF">AWU65_11955</name>
</gene>
<dbReference type="RefSeq" id="WP_006207793.1">
    <property type="nucleotide sequence ID" value="NZ_CP147845.1"/>
</dbReference>
<evidence type="ECO:0000256" key="2">
    <source>
        <dbReference type="SAM" id="SignalP"/>
    </source>
</evidence>
<keyword evidence="2" id="KW-0732">Signal</keyword>
<feature type="signal peptide" evidence="2">
    <location>
        <begin position="1"/>
        <end position="25"/>
    </location>
</feature>
<dbReference type="EMBL" id="LWMH01000001">
    <property type="protein sequence ID" value="KZS46579.1"/>
    <property type="molecule type" value="Genomic_DNA"/>
</dbReference>
<dbReference type="Proteomes" id="UP000076796">
    <property type="component" value="Unassembled WGS sequence"/>
</dbReference>
<evidence type="ECO:0000256" key="1">
    <source>
        <dbReference type="SAM" id="Phobius"/>
    </source>
</evidence>
<organism evidence="3 4">
    <name type="scientific">Paenibacillus glucanolyticus</name>
    <dbReference type="NCBI Taxonomy" id="59843"/>
    <lineage>
        <taxon>Bacteria</taxon>
        <taxon>Bacillati</taxon>
        <taxon>Bacillota</taxon>
        <taxon>Bacilli</taxon>
        <taxon>Bacillales</taxon>
        <taxon>Paenibacillaceae</taxon>
        <taxon>Paenibacillus</taxon>
    </lineage>
</organism>
<dbReference type="InterPro" id="IPR025616">
    <property type="entry name" value="YpjP"/>
</dbReference>
<dbReference type="AlphaFoldDB" id="A0A163JH60"/>
<name>A0A163JH60_9BACL</name>
<keyword evidence="4" id="KW-1185">Reference proteome</keyword>
<dbReference type="OrthoDB" id="2662974at2"/>
<feature type="chain" id="PRO_5007843333" evidence="2">
    <location>
        <begin position="26"/>
        <end position="252"/>
    </location>
</feature>
<keyword evidence="1" id="KW-0812">Transmembrane</keyword>
<evidence type="ECO:0000313" key="4">
    <source>
        <dbReference type="Proteomes" id="UP000076796"/>
    </source>
</evidence>